<feature type="region of interest" description="Disordered" evidence="1">
    <location>
        <begin position="129"/>
        <end position="153"/>
    </location>
</feature>
<feature type="region of interest" description="Disordered" evidence="1">
    <location>
        <begin position="42"/>
        <end position="70"/>
    </location>
</feature>
<dbReference type="Proteomes" id="UP000000311">
    <property type="component" value="Unassembled WGS sequence"/>
</dbReference>
<dbReference type="STRING" id="104421.E2AZG9"/>
<dbReference type="OrthoDB" id="7442607at2759"/>
<dbReference type="EMBL" id="GL444207">
    <property type="protein sequence ID" value="EFN61208.1"/>
    <property type="molecule type" value="Genomic_DNA"/>
</dbReference>
<reference evidence="2 3" key="1">
    <citation type="journal article" date="2010" name="Science">
        <title>Genomic comparison of the ants Camponotus floridanus and Harpegnathos saltator.</title>
        <authorList>
            <person name="Bonasio R."/>
            <person name="Zhang G."/>
            <person name="Ye C."/>
            <person name="Mutti N.S."/>
            <person name="Fang X."/>
            <person name="Qin N."/>
            <person name="Donahue G."/>
            <person name="Yang P."/>
            <person name="Li Q."/>
            <person name="Li C."/>
            <person name="Zhang P."/>
            <person name="Huang Z."/>
            <person name="Berger S.L."/>
            <person name="Reinberg D."/>
            <person name="Wang J."/>
            <person name="Liebig J."/>
        </authorList>
    </citation>
    <scope>NUCLEOTIDE SEQUENCE [LARGE SCALE GENOMIC DNA]</scope>
    <source>
        <strain evidence="3">C129</strain>
    </source>
</reference>
<evidence type="ECO:0000313" key="2">
    <source>
        <dbReference type="EMBL" id="EFN61208.1"/>
    </source>
</evidence>
<sequence>MDLMEQQLVRCGVAPMRLYEHLAMSSSPAAVVAALGVQQPQQQQQQTQSQHHQSSAQQQQQQQQLNENALSPWLSPSTALLYGARGAAGSPSPYSTAAAVAAGFPYPAALPWPWQPPPVAMISRRSSPTVRYAPYPPAASTPPPLRTRPSTPN</sequence>
<feature type="compositionally biased region" description="Low complexity" evidence="1">
    <location>
        <begin position="42"/>
        <end position="64"/>
    </location>
</feature>
<organism evidence="3">
    <name type="scientific">Camponotus floridanus</name>
    <name type="common">Florida carpenter ant</name>
    <dbReference type="NCBI Taxonomy" id="104421"/>
    <lineage>
        <taxon>Eukaryota</taxon>
        <taxon>Metazoa</taxon>
        <taxon>Ecdysozoa</taxon>
        <taxon>Arthropoda</taxon>
        <taxon>Hexapoda</taxon>
        <taxon>Insecta</taxon>
        <taxon>Pterygota</taxon>
        <taxon>Neoptera</taxon>
        <taxon>Endopterygota</taxon>
        <taxon>Hymenoptera</taxon>
        <taxon>Apocrita</taxon>
        <taxon>Aculeata</taxon>
        <taxon>Formicoidea</taxon>
        <taxon>Formicidae</taxon>
        <taxon>Formicinae</taxon>
        <taxon>Camponotus</taxon>
    </lineage>
</organism>
<gene>
    <name evidence="2" type="ORF">EAG_12767</name>
</gene>
<evidence type="ECO:0000313" key="3">
    <source>
        <dbReference type="Proteomes" id="UP000000311"/>
    </source>
</evidence>
<protein>
    <submittedName>
        <fullName evidence="2">Uncharacterized protein</fullName>
    </submittedName>
</protein>
<evidence type="ECO:0000256" key="1">
    <source>
        <dbReference type="SAM" id="MobiDB-lite"/>
    </source>
</evidence>
<feature type="compositionally biased region" description="Pro residues" evidence="1">
    <location>
        <begin position="134"/>
        <end position="153"/>
    </location>
</feature>
<dbReference type="InParanoid" id="E2AZG9"/>
<accession>E2AZG9</accession>
<name>E2AZG9_CAMFO</name>
<proteinExistence type="predicted"/>
<keyword evidence="3" id="KW-1185">Reference proteome</keyword>
<dbReference type="AlphaFoldDB" id="E2AZG9"/>